<comment type="caution">
    <text evidence="2">The sequence shown here is derived from an EMBL/GenBank/DDBJ whole genome shotgun (WGS) entry which is preliminary data.</text>
</comment>
<evidence type="ECO:0000313" key="3">
    <source>
        <dbReference type="Proteomes" id="UP000779508"/>
    </source>
</evidence>
<dbReference type="Proteomes" id="UP000779508">
    <property type="component" value="Unassembled WGS sequence"/>
</dbReference>
<dbReference type="InterPro" id="IPR025945">
    <property type="entry name" value="DHHW"/>
</dbReference>
<name>A0ABS6G0N7_9FIRM</name>
<evidence type="ECO:0000313" key="2">
    <source>
        <dbReference type="EMBL" id="MBU5675918.1"/>
    </source>
</evidence>
<sequence length="381" mass="44299">MIYLKQKDKTYKRIMATMLPAYIVILLVFNIITSDRTFSEMENRVLEQAPSFNIGQLLHGNFTTNYEKYIADQFAFRDFWIGVKSHSEKILGKKDSNGVYLGRDGYLLQNFNKPMEEDFKNNINIINSFSSSIPEVNKYFMLVPNAVEILKDKLPPYAPVSNQLAFINKVEQSLSTDIKFIDVYNALYSKKDDYTFYKTDHHWTTKGAYYSYKEMGNTMDFIPKEESDFNVEQITDSFFGSLYSKSGFKNIAPDTINLYIPKSKEKYNIDFYGTDKPTTSLYSMDNINKKDKYTIFLGGNHPLIKITTNSNNKEKLLIIKDSYANSIVPFLTGHYGEIYMVDLRYYDGNLKEFIESNSIDNLLFLYNGNTFFEDKSIENIM</sequence>
<gene>
    <name evidence="2" type="ORF">KQI88_05780</name>
</gene>
<dbReference type="EMBL" id="JAHLQK010000002">
    <property type="protein sequence ID" value="MBU5675918.1"/>
    <property type="molecule type" value="Genomic_DNA"/>
</dbReference>
<keyword evidence="1" id="KW-0472">Membrane</keyword>
<keyword evidence="3" id="KW-1185">Reference proteome</keyword>
<reference evidence="2 3" key="1">
    <citation type="submission" date="2021-06" db="EMBL/GenBank/DDBJ databases">
        <authorList>
            <person name="Sun Q."/>
            <person name="Li D."/>
        </authorList>
    </citation>
    <scope>NUCLEOTIDE SEQUENCE [LARGE SCALE GENOMIC DNA]</scope>
    <source>
        <strain evidence="2 3">MSJ-5</strain>
    </source>
</reference>
<protein>
    <recommendedName>
        <fullName evidence="4">DHHW protein</fullName>
    </recommendedName>
</protein>
<evidence type="ECO:0008006" key="4">
    <source>
        <dbReference type="Google" id="ProtNLM"/>
    </source>
</evidence>
<feature type="transmembrane region" description="Helical" evidence="1">
    <location>
        <begin position="14"/>
        <end position="32"/>
    </location>
</feature>
<evidence type="ECO:0000256" key="1">
    <source>
        <dbReference type="SAM" id="Phobius"/>
    </source>
</evidence>
<proteinExistence type="predicted"/>
<accession>A0ABS6G0N7</accession>
<organism evidence="2 3">
    <name type="scientific">Alkaliphilus flagellatus</name>
    <dbReference type="NCBI Taxonomy" id="2841507"/>
    <lineage>
        <taxon>Bacteria</taxon>
        <taxon>Bacillati</taxon>
        <taxon>Bacillota</taxon>
        <taxon>Clostridia</taxon>
        <taxon>Peptostreptococcales</taxon>
        <taxon>Natronincolaceae</taxon>
        <taxon>Alkaliphilus</taxon>
    </lineage>
</organism>
<keyword evidence="1" id="KW-0812">Transmembrane</keyword>
<keyword evidence="1" id="KW-1133">Transmembrane helix</keyword>
<dbReference type="Pfam" id="PF14286">
    <property type="entry name" value="DHHW"/>
    <property type="match status" value="1"/>
</dbReference>